<feature type="compositionally biased region" description="Basic and acidic residues" evidence="6">
    <location>
        <begin position="162"/>
        <end position="215"/>
    </location>
</feature>
<evidence type="ECO:0000256" key="5">
    <source>
        <dbReference type="RuleBase" id="RU003616"/>
    </source>
</evidence>
<dbReference type="PANTHER" id="PTHR43670">
    <property type="entry name" value="HEAT SHOCK PROTEIN 26"/>
    <property type="match status" value="1"/>
</dbReference>
<feature type="domain" description="SHSP" evidence="7">
    <location>
        <begin position="8"/>
        <end position="113"/>
    </location>
</feature>
<evidence type="ECO:0000259" key="7">
    <source>
        <dbReference type="PROSITE" id="PS01031"/>
    </source>
</evidence>
<sequence length="215" mass="24524">MDTAKTQEVTDRVYEDFEPYHESDRDEGRFTVMLPGYRRDQLKVQVTSKPALKLMGERLIVGNRWRRFSLEFPIPSEYDTDDVTATFEGGRLSIKFGKLIKPKETTTAPPEEAPMPQEPSQKVAEQKTAQESPKAKQDTEAARTNEVSEQKTPQKTAQEDVPEAKQDKEEPRTDEVSEQKTLQKEVKESTAEMEKSKTEKAASTERVTEKSRLIA</sequence>
<dbReference type="GO" id="GO:0006952">
    <property type="term" value="P:defense response"/>
    <property type="evidence" value="ECO:0007669"/>
    <property type="project" value="UniProtKB-KW"/>
</dbReference>
<feature type="compositionally biased region" description="Basic and acidic residues" evidence="6">
    <location>
        <begin position="133"/>
        <end position="149"/>
    </location>
</feature>
<dbReference type="EMBL" id="BT148289">
    <property type="protein sequence ID" value="AFK48083.1"/>
    <property type="molecule type" value="mRNA"/>
</dbReference>
<protein>
    <recommendedName>
        <fullName evidence="7">SHSP domain-containing protein</fullName>
    </recommendedName>
</protein>
<dbReference type="InterPro" id="IPR002068">
    <property type="entry name" value="A-crystallin/Hsp20_dom"/>
</dbReference>
<dbReference type="InterPro" id="IPR008978">
    <property type="entry name" value="HSP20-like_chaperone"/>
</dbReference>
<dbReference type="CDD" id="cd06464">
    <property type="entry name" value="ACD_sHsps-like"/>
    <property type="match status" value="1"/>
</dbReference>
<evidence type="ECO:0000256" key="1">
    <source>
        <dbReference type="ARBA" id="ARBA00004162"/>
    </source>
</evidence>
<keyword evidence="3" id="KW-0611">Plant defense</keyword>
<keyword evidence="2" id="KW-1003">Cell membrane</keyword>
<evidence type="ECO:0000256" key="3">
    <source>
        <dbReference type="ARBA" id="ARBA00022821"/>
    </source>
</evidence>
<dbReference type="Gene3D" id="2.60.40.790">
    <property type="match status" value="1"/>
</dbReference>
<dbReference type="AlphaFoldDB" id="I3T6E1"/>
<dbReference type="PROSITE" id="PS01031">
    <property type="entry name" value="SHSP"/>
    <property type="match status" value="1"/>
</dbReference>
<evidence type="ECO:0000256" key="2">
    <source>
        <dbReference type="ARBA" id="ARBA00022475"/>
    </source>
</evidence>
<evidence type="ECO:0000256" key="4">
    <source>
        <dbReference type="PROSITE-ProRule" id="PRU00285"/>
    </source>
</evidence>
<reference evidence="8" key="1">
    <citation type="submission" date="2012-05" db="EMBL/GenBank/DDBJ databases">
        <authorList>
            <person name="Krishnakumar V."/>
            <person name="Cheung F."/>
            <person name="Xiao Y."/>
            <person name="Chan A."/>
            <person name="Moskal W.A."/>
            <person name="Town C.D."/>
        </authorList>
    </citation>
    <scope>NUCLEOTIDE SEQUENCE</scope>
</reference>
<organism evidence="8">
    <name type="scientific">Lotus japonicus</name>
    <name type="common">Lotus corniculatus var. japonicus</name>
    <dbReference type="NCBI Taxonomy" id="34305"/>
    <lineage>
        <taxon>Eukaryota</taxon>
        <taxon>Viridiplantae</taxon>
        <taxon>Streptophyta</taxon>
        <taxon>Embryophyta</taxon>
        <taxon>Tracheophyta</taxon>
        <taxon>Spermatophyta</taxon>
        <taxon>Magnoliopsida</taxon>
        <taxon>eudicotyledons</taxon>
        <taxon>Gunneridae</taxon>
        <taxon>Pentapetalae</taxon>
        <taxon>rosids</taxon>
        <taxon>fabids</taxon>
        <taxon>Fabales</taxon>
        <taxon>Fabaceae</taxon>
        <taxon>Papilionoideae</taxon>
        <taxon>50 kb inversion clade</taxon>
        <taxon>NPAAA clade</taxon>
        <taxon>Hologalegina</taxon>
        <taxon>robinioid clade</taxon>
        <taxon>Loteae</taxon>
        <taxon>Lotus</taxon>
    </lineage>
</organism>
<dbReference type="SUPFAM" id="SSF49764">
    <property type="entry name" value="HSP20-like chaperones"/>
    <property type="match status" value="1"/>
</dbReference>
<evidence type="ECO:0000256" key="6">
    <source>
        <dbReference type="SAM" id="MobiDB-lite"/>
    </source>
</evidence>
<dbReference type="GO" id="GO:0005886">
    <property type="term" value="C:plasma membrane"/>
    <property type="evidence" value="ECO:0007669"/>
    <property type="project" value="UniProtKB-SubCell"/>
</dbReference>
<evidence type="ECO:0000313" key="8">
    <source>
        <dbReference type="EMBL" id="AFK48083.1"/>
    </source>
</evidence>
<comment type="similarity">
    <text evidence="4 5">Belongs to the small heat shock protein (HSP20) family.</text>
</comment>
<dbReference type="GO" id="GO:0034605">
    <property type="term" value="P:cellular response to heat"/>
    <property type="evidence" value="ECO:0007669"/>
    <property type="project" value="TreeGrafter"/>
</dbReference>
<dbReference type="PANTHER" id="PTHR43670:SF47">
    <property type="entry name" value="HSP20_ALPHA CRYSTALLIN FAMILY PROTEIN"/>
    <property type="match status" value="1"/>
</dbReference>
<proteinExistence type="evidence at transcript level"/>
<keyword evidence="2" id="KW-0472">Membrane</keyword>
<dbReference type="Pfam" id="PF00011">
    <property type="entry name" value="HSP20"/>
    <property type="match status" value="1"/>
</dbReference>
<name>I3T6E1_LOTJA</name>
<accession>I3T6E1</accession>
<feature type="region of interest" description="Disordered" evidence="6">
    <location>
        <begin position="98"/>
        <end position="215"/>
    </location>
</feature>
<comment type="subcellular location">
    <subcellularLocation>
        <location evidence="1">Cell membrane</location>
        <topology evidence="1">Single-pass membrane protein</topology>
    </subcellularLocation>
</comment>